<evidence type="ECO:0000313" key="7">
    <source>
        <dbReference type="EMBL" id="KAF2800436.1"/>
    </source>
</evidence>
<protein>
    <submittedName>
        <fullName evidence="7">Fluconazole resistance protein 1</fullName>
    </submittedName>
</protein>
<feature type="transmembrane region" description="Helical" evidence="5">
    <location>
        <begin position="286"/>
        <end position="305"/>
    </location>
</feature>
<feature type="transmembrane region" description="Helical" evidence="5">
    <location>
        <begin position="181"/>
        <end position="199"/>
    </location>
</feature>
<dbReference type="InterPro" id="IPR011701">
    <property type="entry name" value="MFS"/>
</dbReference>
<evidence type="ECO:0000256" key="1">
    <source>
        <dbReference type="ARBA" id="ARBA00004141"/>
    </source>
</evidence>
<dbReference type="InterPro" id="IPR036259">
    <property type="entry name" value="MFS_trans_sf"/>
</dbReference>
<dbReference type="OrthoDB" id="5296287at2759"/>
<evidence type="ECO:0000313" key="8">
    <source>
        <dbReference type="Proteomes" id="UP000799757"/>
    </source>
</evidence>
<comment type="subcellular location">
    <subcellularLocation>
        <location evidence="1">Membrane</location>
        <topology evidence="1">Multi-pass membrane protein</topology>
    </subcellularLocation>
</comment>
<dbReference type="GO" id="GO:0016020">
    <property type="term" value="C:membrane"/>
    <property type="evidence" value="ECO:0007669"/>
    <property type="project" value="UniProtKB-SubCell"/>
</dbReference>
<proteinExistence type="predicted"/>
<evidence type="ECO:0000256" key="5">
    <source>
        <dbReference type="SAM" id="Phobius"/>
    </source>
</evidence>
<dbReference type="EMBL" id="MU001747">
    <property type="protein sequence ID" value="KAF2800436.1"/>
    <property type="molecule type" value="Genomic_DNA"/>
</dbReference>
<accession>A0A6A6XV40</accession>
<feature type="domain" description="Major facilitator superfamily (MFS) profile" evidence="6">
    <location>
        <begin position="55"/>
        <end position="484"/>
    </location>
</feature>
<dbReference type="PROSITE" id="PS50850">
    <property type="entry name" value="MFS"/>
    <property type="match status" value="1"/>
</dbReference>
<name>A0A6A6XV40_9PLEO</name>
<feature type="transmembrane region" description="Helical" evidence="5">
    <location>
        <begin position="457"/>
        <end position="477"/>
    </location>
</feature>
<feature type="transmembrane region" description="Helical" evidence="5">
    <location>
        <begin position="148"/>
        <end position="169"/>
    </location>
</feature>
<feature type="transmembrane region" description="Helical" evidence="5">
    <location>
        <begin position="57"/>
        <end position="80"/>
    </location>
</feature>
<evidence type="ECO:0000256" key="2">
    <source>
        <dbReference type="ARBA" id="ARBA00022692"/>
    </source>
</evidence>
<dbReference type="GO" id="GO:0022857">
    <property type="term" value="F:transmembrane transporter activity"/>
    <property type="evidence" value="ECO:0007669"/>
    <property type="project" value="InterPro"/>
</dbReference>
<organism evidence="7 8">
    <name type="scientific">Melanomma pulvis-pyrius CBS 109.77</name>
    <dbReference type="NCBI Taxonomy" id="1314802"/>
    <lineage>
        <taxon>Eukaryota</taxon>
        <taxon>Fungi</taxon>
        <taxon>Dikarya</taxon>
        <taxon>Ascomycota</taxon>
        <taxon>Pezizomycotina</taxon>
        <taxon>Dothideomycetes</taxon>
        <taxon>Pleosporomycetidae</taxon>
        <taxon>Pleosporales</taxon>
        <taxon>Melanommataceae</taxon>
        <taxon>Melanomma</taxon>
    </lineage>
</organism>
<keyword evidence="2 5" id="KW-0812">Transmembrane</keyword>
<dbReference type="Proteomes" id="UP000799757">
    <property type="component" value="Unassembled WGS sequence"/>
</dbReference>
<dbReference type="InterPro" id="IPR020846">
    <property type="entry name" value="MFS_dom"/>
</dbReference>
<feature type="transmembrane region" description="Helical" evidence="5">
    <location>
        <begin position="124"/>
        <end position="142"/>
    </location>
</feature>
<dbReference type="Gene3D" id="1.20.1250.20">
    <property type="entry name" value="MFS general substrate transporter like domains"/>
    <property type="match status" value="1"/>
</dbReference>
<keyword evidence="4 5" id="KW-0472">Membrane</keyword>
<feature type="transmembrane region" description="Helical" evidence="5">
    <location>
        <begin position="92"/>
        <end position="112"/>
    </location>
</feature>
<evidence type="ECO:0000256" key="4">
    <source>
        <dbReference type="ARBA" id="ARBA00023136"/>
    </source>
</evidence>
<dbReference type="AlphaFoldDB" id="A0A6A6XV40"/>
<evidence type="ECO:0000259" key="6">
    <source>
        <dbReference type="PROSITE" id="PS50850"/>
    </source>
</evidence>
<dbReference type="SUPFAM" id="SSF103473">
    <property type="entry name" value="MFS general substrate transporter"/>
    <property type="match status" value="1"/>
</dbReference>
<keyword evidence="3 5" id="KW-1133">Transmembrane helix</keyword>
<dbReference type="PANTHER" id="PTHR23502:SF163">
    <property type="entry name" value="MAJOR FACILITATOR SUPERFAMILY (MFS) PROFILE DOMAIN-CONTAINING PROTEIN"/>
    <property type="match status" value="1"/>
</dbReference>
<dbReference type="PANTHER" id="PTHR23502">
    <property type="entry name" value="MAJOR FACILITATOR SUPERFAMILY"/>
    <property type="match status" value="1"/>
</dbReference>
<reference evidence="7" key="1">
    <citation type="journal article" date="2020" name="Stud. Mycol.">
        <title>101 Dothideomycetes genomes: a test case for predicting lifestyles and emergence of pathogens.</title>
        <authorList>
            <person name="Haridas S."/>
            <person name="Albert R."/>
            <person name="Binder M."/>
            <person name="Bloem J."/>
            <person name="Labutti K."/>
            <person name="Salamov A."/>
            <person name="Andreopoulos B."/>
            <person name="Baker S."/>
            <person name="Barry K."/>
            <person name="Bills G."/>
            <person name="Bluhm B."/>
            <person name="Cannon C."/>
            <person name="Castanera R."/>
            <person name="Culley D."/>
            <person name="Daum C."/>
            <person name="Ezra D."/>
            <person name="Gonzalez J."/>
            <person name="Henrissat B."/>
            <person name="Kuo A."/>
            <person name="Liang C."/>
            <person name="Lipzen A."/>
            <person name="Lutzoni F."/>
            <person name="Magnuson J."/>
            <person name="Mondo S."/>
            <person name="Nolan M."/>
            <person name="Ohm R."/>
            <person name="Pangilinan J."/>
            <person name="Park H.-J."/>
            <person name="Ramirez L."/>
            <person name="Alfaro M."/>
            <person name="Sun H."/>
            <person name="Tritt A."/>
            <person name="Yoshinaga Y."/>
            <person name="Zwiers L.-H."/>
            <person name="Turgeon B."/>
            <person name="Goodwin S."/>
            <person name="Spatafora J."/>
            <person name="Crous P."/>
            <person name="Grigoriev I."/>
        </authorList>
    </citation>
    <scope>NUCLEOTIDE SEQUENCE</scope>
    <source>
        <strain evidence="7">CBS 109.77</strain>
    </source>
</reference>
<keyword evidence="8" id="KW-1185">Reference proteome</keyword>
<feature type="transmembrane region" description="Helical" evidence="5">
    <location>
        <begin position="366"/>
        <end position="385"/>
    </location>
</feature>
<gene>
    <name evidence="7" type="ORF">K505DRAFT_345168</name>
</gene>
<feature type="transmembrane region" description="Helical" evidence="5">
    <location>
        <begin position="211"/>
        <end position="231"/>
    </location>
</feature>
<feature type="transmembrane region" description="Helical" evidence="5">
    <location>
        <begin position="391"/>
        <end position="413"/>
    </location>
</feature>
<sequence length="495" mass="54710">MASSTPKDPELVLLEKESFREFESSVSSFSVESVVDFEGPDDPADPYNWSPLYKWTLVILISFLSLVVNLAILMCAPATSQILKELHSTNKLHATILVSIWELGEVVGPFLLAPLSEIYGRLPVFHSFNIMFILFAVGAALSKNMETLIAMRFFLGLSVASTILNPCIVGDMFREEERGRALGIMGMIPFIAPVLGPTVGGLISQAKGWRWTFWLIVIIASPLQLLFSIIYRESYRVRILERKAESMRKRTGNSSLRSRYEVEKRPILIIKDAVFRPILLLIRSRAVLLVGLCSALNMSLVYVVITSLGTIYDERYHIRKDLLGLTYLGLGFGMIIGVQLCGQFLDRYLQRKIKSGNGKPEHRLPPMVLGSVLVPLGLLAFGWAVQEKAHWIIPIVFSSFVGFGFVANSIAAWSYLVDAFGIYSASATAGNIVLRNAASAALPLAGPALSVKLGYGWAYTVLALIGLLAVPISLVLWRLGERIRIKDSIGRITSK</sequence>
<feature type="transmembrane region" description="Helical" evidence="5">
    <location>
        <begin position="420"/>
        <end position="445"/>
    </location>
</feature>
<dbReference type="Pfam" id="PF07690">
    <property type="entry name" value="MFS_1"/>
    <property type="match status" value="1"/>
</dbReference>
<evidence type="ECO:0000256" key="3">
    <source>
        <dbReference type="ARBA" id="ARBA00022989"/>
    </source>
</evidence>
<feature type="transmembrane region" description="Helical" evidence="5">
    <location>
        <begin position="325"/>
        <end position="345"/>
    </location>
</feature>